<evidence type="ECO:0000313" key="8">
    <source>
        <dbReference type="Proteomes" id="UP001500449"/>
    </source>
</evidence>
<evidence type="ECO:0000256" key="4">
    <source>
        <dbReference type="ARBA" id="ARBA00023004"/>
    </source>
</evidence>
<dbReference type="Pfam" id="PF00111">
    <property type="entry name" value="Fer2"/>
    <property type="match status" value="1"/>
</dbReference>
<dbReference type="PANTHER" id="PTHR44379">
    <property type="entry name" value="OXIDOREDUCTASE WITH IRON-SULFUR SUBUNIT"/>
    <property type="match status" value="1"/>
</dbReference>
<keyword evidence="1" id="KW-0001">2Fe-2S</keyword>
<keyword evidence="4" id="KW-0408">Iron</keyword>
<evidence type="ECO:0000256" key="1">
    <source>
        <dbReference type="ARBA" id="ARBA00022714"/>
    </source>
</evidence>
<name>A0ABN2NF30_9PSEU</name>
<evidence type="ECO:0000256" key="5">
    <source>
        <dbReference type="ARBA" id="ARBA00023014"/>
    </source>
</evidence>
<dbReference type="SUPFAM" id="SSF54292">
    <property type="entry name" value="2Fe-2S ferredoxin-like"/>
    <property type="match status" value="1"/>
</dbReference>
<dbReference type="InterPro" id="IPR012675">
    <property type="entry name" value="Beta-grasp_dom_sf"/>
</dbReference>
<dbReference type="InterPro" id="IPR001041">
    <property type="entry name" value="2Fe-2S_ferredoxin-type"/>
</dbReference>
<dbReference type="CDD" id="cd00207">
    <property type="entry name" value="fer2"/>
    <property type="match status" value="1"/>
</dbReference>
<dbReference type="SUPFAM" id="SSF47741">
    <property type="entry name" value="CO dehydrogenase ISP C-domain like"/>
    <property type="match status" value="1"/>
</dbReference>
<reference evidence="7 8" key="1">
    <citation type="journal article" date="2019" name="Int. J. Syst. Evol. Microbiol.">
        <title>The Global Catalogue of Microorganisms (GCM) 10K type strain sequencing project: providing services to taxonomists for standard genome sequencing and annotation.</title>
        <authorList>
            <consortium name="The Broad Institute Genomics Platform"/>
            <consortium name="The Broad Institute Genome Sequencing Center for Infectious Disease"/>
            <person name="Wu L."/>
            <person name="Ma J."/>
        </authorList>
    </citation>
    <scope>NUCLEOTIDE SEQUENCE [LARGE SCALE GENOMIC DNA]</scope>
    <source>
        <strain evidence="7 8">JCM 16009</strain>
    </source>
</reference>
<dbReference type="InterPro" id="IPR002888">
    <property type="entry name" value="2Fe-2S-bd"/>
</dbReference>
<evidence type="ECO:0000313" key="7">
    <source>
        <dbReference type="EMBL" id="GAA1866569.1"/>
    </source>
</evidence>
<gene>
    <name evidence="7" type="ORF">GCM10009836_53720</name>
</gene>
<keyword evidence="5" id="KW-0411">Iron-sulfur</keyword>
<dbReference type="InterPro" id="IPR036010">
    <property type="entry name" value="2Fe-2S_ferredoxin-like_sf"/>
</dbReference>
<evidence type="ECO:0000256" key="2">
    <source>
        <dbReference type="ARBA" id="ARBA00022723"/>
    </source>
</evidence>
<keyword evidence="2" id="KW-0479">Metal-binding</keyword>
<dbReference type="PROSITE" id="PS51085">
    <property type="entry name" value="2FE2S_FER_2"/>
    <property type="match status" value="1"/>
</dbReference>
<protein>
    <submittedName>
        <fullName evidence="7">(2Fe-2S)-binding protein</fullName>
    </submittedName>
</protein>
<comment type="caution">
    <text evidence="7">The sequence shown here is derived from an EMBL/GenBank/DDBJ whole genome shotgun (WGS) entry which is preliminary data.</text>
</comment>
<dbReference type="Gene3D" id="3.10.20.30">
    <property type="match status" value="1"/>
</dbReference>
<dbReference type="PANTHER" id="PTHR44379:SF5">
    <property type="entry name" value="OXIDOREDUCTASE WITH IRON-SULFUR SUBUNIT"/>
    <property type="match status" value="1"/>
</dbReference>
<dbReference type="InterPro" id="IPR036884">
    <property type="entry name" value="2Fe-2S-bd_dom_sf"/>
</dbReference>
<organism evidence="7 8">
    <name type="scientific">Pseudonocardia ailaonensis</name>
    <dbReference type="NCBI Taxonomy" id="367279"/>
    <lineage>
        <taxon>Bacteria</taxon>
        <taxon>Bacillati</taxon>
        <taxon>Actinomycetota</taxon>
        <taxon>Actinomycetes</taxon>
        <taxon>Pseudonocardiales</taxon>
        <taxon>Pseudonocardiaceae</taxon>
        <taxon>Pseudonocardia</taxon>
    </lineage>
</organism>
<dbReference type="Proteomes" id="UP001500449">
    <property type="component" value="Unassembled WGS sequence"/>
</dbReference>
<keyword evidence="8" id="KW-1185">Reference proteome</keyword>
<accession>A0ABN2NF30</accession>
<dbReference type="EMBL" id="BAAAQK010000022">
    <property type="protein sequence ID" value="GAA1866569.1"/>
    <property type="molecule type" value="Genomic_DNA"/>
</dbReference>
<dbReference type="InterPro" id="IPR051452">
    <property type="entry name" value="Diverse_Oxidoreductases"/>
</dbReference>
<dbReference type="Pfam" id="PF01799">
    <property type="entry name" value="Fer2_2"/>
    <property type="match status" value="1"/>
</dbReference>
<keyword evidence="3" id="KW-0560">Oxidoreductase</keyword>
<dbReference type="RefSeq" id="WP_344422861.1">
    <property type="nucleotide sequence ID" value="NZ_BAAAQK010000022.1"/>
</dbReference>
<evidence type="ECO:0000259" key="6">
    <source>
        <dbReference type="PROSITE" id="PS51085"/>
    </source>
</evidence>
<dbReference type="Gene3D" id="1.10.150.120">
    <property type="entry name" value="[2Fe-2S]-binding domain"/>
    <property type="match status" value="1"/>
</dbReference>
<proteinExistence type="predicted"/>
<evidence type="ECO:0000256" key="3">
    <source>
        <dbReference type="ARBA" id="ARBA00023002"/>
    </source>
</evidence>
<feature type="domain" description="2Fe-2S ferredoxin-type" evidence="6">
    <location>
        <begin position="4"/>
        <end position="80"/>
    </location>
</feature>
<sequence>MSHHKVRITVNGTATEDEVESRLLLVHYLRETRQLTGTHVGCDTSNCGACTVMLNGRTVKSCTVLTVAADEAEVLTIEGLAADGELSPVQEGFRQCHGLQCGYCTPGMVMAATGLLLERESPDEQEIREGIEGNLCRCTGYDMIVDSVRWAADHGGAGEAATAHADGRI</sequence>